<accession>A0ABS9SV09</accession>
<evidence type="ECO:0000313" key="1">
    <source>
        <dbReference type="EMBL" id="MCH6160106.1"/>
    </source>
</evidence>
<dbReference type="Pfam" id="PF03995">
    <property type="entry name" value="Inhibitor_I36"/>
    <property type="match status" value="1"/>
</dbReference>
<gene>
    <name evidence="1" type="ORF">MMA15_06625</name>
</gene>
<evidence type="ECO:0000313" key="2">
    <source>
        <dbReference type="Proteomes" id="UP001166784"/>
    </source>
</evidence>
<proteinExistence type="predicted"/>
<comment type="caution">
    <text evidence="1">The sequence shown here is derived from an EMBL/GenBank/DDBJ whole genome shotgun (WGS) entry which is preliminary data.</text>
</comment>
<organism evidence="1 2">
    <name type="scientific">Streptomyces marispadix</name>
    <dbReference type="NCBI Taxonomy" id="2922868"/>
    <lineage>
        <taxon>Bacteria</taxon>
        <taxon>Bacillati</taxon>
        <taxon>Actinomycetota</taxon>
        <taxon>Actinomycetes</taxon>
        <taxon>Kitasatosporales</taxon>
        <taxon>Streptomycetaceae</taxon>
        <taxon>Streptomyces</taxon>
    </lineage>
</organism>
<dbReference type="Proteomes" id="UP001166784">
    <property type="component" value="Unassembled WGS sequence"/>
</dbReference>
<reference evidence="1" key="1">
    <citation type="submission" date="2022-03" db="EMBL/GenBank/DDBJ databases">
        <authorList>
            <person name="Santos J.D.N."/>
            <person name="Kallscheuer N."/>
            <person name="Jogler C."/>
            <person name="Lage O.M."/>
        </authorList>
    </citation>
    <scope>NUCLEOTIDE SEQUENCE</scope>
    <source>
        <strain evidence="1">M600PL45_2</strain>
    </source>
</reference>
<sequence>MTRGPLPGGLLRGAARGAVLALVSGVLAVVHLASPSTAAAAGPKPGDCAQGELCLWPRPGFHGERHVYERARLTPGRCLRLPDGAGARSFGNRTGRPVTVYESGECAETAEFHTHPSGSWTPEGAYRVRAFKVWER</sequence>
<reference evidence="1" key="2">
    <citation type="journal article" date="2023" name="Int. J. Syst. Evol. Microbiol.">
        <title>Streptomyces marispadix sp. nov., isolated from marine beach sediment of the Northern Coast of Portugal.</title>
        <authorList>
            <person name="dos Santos J.D.N."/>
            <person name="Vitorino I.R."/>
            <person name="Kallscheuer N."/>
            <person name="Srivastava A."/>
            <person name="Krautwurst S."/>
            <person name="Marz M."/>
            <person name="Jogler C."/>
            <person name="Lobo Da Cunha A."/>
            <person name="Catita J."/>
            <person name="Goncalves H."/>
            <person name="Gonzalez I."/>
            <person name="Reyes F."/>
            <person name="Lage O.M."/>
        </authorList>
    </citation>
    <scope>NUCLEOTIDE SEQUENCE</scope>
    <source>
        <strain evidence="1">M600PL45_2</strain>
    </source>
</reference>
<keyword evidence="2" id="KW-1185">Reference proteome</keyword>
<dbReference type="RefSeq" id="WP_241058138.1">
    <property type="nucleotide sequence ID" value="NZ_JAKWJU010000002.1"/>
</dbReference>
<dbReference type="EMBL" id="JAKWJU010000002">
    <property type="protein sequence ID" value="MCH6160106.1"/>
    <property type="molecule type" value="Genomic_DNA"/>
</dbReference>
<name>A0ABS9SV09_9ACTN</name>
<protein>
    <submittedName>
        <fullName evidence="1">Peptidase inhibitor family I36 protein</fullName>
    </submittedName>
</protein>